<dbReference type="InterPro" id="IPR039255">
    <property type="entry name" value="YceD_bac"/>
</dbReference>
<proteinExistence type="inferred from homology"/>
<dbReference type="PANTHER" id="PTHR38099:SF1">
    <property type="entry name" value="LARGE RIBOSOMAL RNA SUBUNIT ACCUMULATION PROTEIN YCED"/>
    <property type="match status" value="1"/>
</dbReference>
<name>A0ABU3B363_9GAMM</name>
<dbReference type="Pfam" id="PF02620">
    <property type="entry name" value="YceD"/>
    <property type="match status" value="1"/>
</dbReference>
<evidence type="ECO:0000256" key="2">
    <source>
        <dbReference type="ARBA" id="ARBA00010740"/>
    </source>
</evidence>
<dbReference type="PANTHER" id="PTHR38099">
    <property type="entry name" value="LARGE RIBOSOMAL RNA SUBUNIT ACCUMULATION PROTEIN YCED"/>
    <property type="match status" value="1"/>
</dbReference>
<organism evidence="7 8">
    <name type="scientific">Spectribacter acetivorans</name>
    <dbReference type="NCBI Taxonomy" id="3075603"/>
    <lineage>
        <taxon>Bacteria</taxon>
        <taxon>Pseudomonadati</taxon>
        <taxon>Pseudomonadota</taxon>
        <taxon>Gammaproteobacteria</taxon>
        <taxon>Salinisphaerales</taxon>
        <taxon>Salinisphaeraceae</taxon>
        <taxon>Spectribacter</taxon>
    </lineage>
</organism>
<dbReference type="EMBL" id="JAVRHY010000001">
    <property type="protein sequence ID" value="MDT0616900.1"/>
    <property type="molecule type" value="Genomic_DNA"/>
</dbReference>
<protein>
    <recommendedName>
        <fullName evidence="3">Large ribosomal RNA subunit accumulation protein YceD</fullName>
    </recommendedName>
    <alternativeName>
        <fullName evidence="5">23S rRNA accumulation protein YceD</fullName>
    </alternativeName>
</protein>
<comment type="similarity">
    <text evidence="2">Belongs to the DUF177 domain family.</text>
</comment>
<dbReference type="Proteomes" id="UP001259982">
    <property type="component" value="Unassembled WGS sequence"/>
</dbReference>
<keyword evidence="4" id="KW-0690">Ribosome biogenesis</keyword>
<evidence type="ECO:0000256" key="6">
    <source>
        <dbReference type="SAM" id="MobiDB-lite"/>
    </source>
</evidence>
<gene>
    <name evidence="7" type="ORF">RM531_00290</name>
</gene>
<evidence type="ECO:0000313" key="8">
    <source>
        <dbReference type="Proteomes" id="UP001259982"/>
    </source>
</evidence>
<keyword evidence="8" id="KW-1185">Reference proteome</keyword>
<sequence length="175" mass="19271">MTTSSRLPDRVDPRRLAATQARLEGHWPLADLPRLASSLYWLRDSAVTADARLVLDFGEDEQRRVVMDGQLSATVPLVCQRCLASVAWPIHVTVRLTMVRDDEAAAEVPRDREPLVLDDDSLAVGALVDDELILALPLAAHCNNNDCSRSEPAPREGGKRPDNPFAGLADWKRGN</sequence>
<reference evidence="7 8" key="1">
    <citation type="submission" date="2023-09" db="EMBL/GenBank/DDBJ databases">
        <authorList>
            <person name="Rey-Velasco X."/>
        </authorList>
    </citation>
    <scope>NUCLEOTIDE SEQUENCE [LARGE SCALE GENOMIC DNA]</scope>
    <source>
        <strain evidence="7 8">P385</strain>
    </source>
</reference>
<evidence type="ECO:0000256" key="4">
    <source>
        <dbReference type="ARBA" id="ARBA00022517"/>
    </source>
</evidence>
<evidence type="ECO:0000256" key="5">
    <source>
        <dbReference type="ARBA" id="ARBA00031841"/>
    </source>
</evidence>
<feature type="region of interest" description="Disordered" evidence="6">
    <location>
        <begin position="145"/>
        <end position="175"/>
    </location>
</feature>
<comment type="function">
    <text evidence="1">Plays a role in synthesis, processing and/or stability of 23S rRNA.</text>
</comment>
<dbReference type="InterPro" id="IPR003772">
    <property type="entry name" value="YceD"/>
</dbReference>
<evidence type="ECO:0000256" key="1">
    <source>
        <dbReference type="ARBA" id="ARBA00002868"/>
    </source>
</evidence>
<accession>A0ABU3B363</accession>
<comment type="caution">
    <text evidence="7">The sequence shown here is derived from an EMBL/GenBank/DDBJ whole genome shotgun (WGS) entry which is preliminary data.</text>
</comment>
<dbReference type="RefSeq" id="WP_311656412.1">
    <property type="nucleotide sequence ID" value="NZ_JAVRHY010000001.1"/>
</dbReference>
<feature type="compositionally biased region" description="Basic and acidic residues" evidence="6">
    <location>
        <begin position="148"/>
        <end position="162"/>
    </location>
</feature>
<evidence type="ECO:0000256" key="3">
    <source>
        <dbReference type="ARBA" id="ARBA00015716"/>
    </source>
</evidence>
<evidence type="ECO:0000313" key="7">
    <source>
        <dbReference type="EMBL" id="MDT0616900.1"/>
    </source>
</evidence>